<evidence type="ECO:0000256" key="1">
    <source>
        <dbReference type="ARBA" id="ARBA00004571"/>
    </source>
</evidence>
<keyword evidence="8" id="KW-0408">Iron</keyword>
<dbReference type="PANTHER" id="PTHR32552:SF68">
    <property type="entry name" value="FERRICHROME OUTER MEMBRANE TRANSPORTER_PHAGE RECEPTOR"/>
    <property type="match status" value="1"/>
</dbReference>
<evidence type="ECO:0000313" key="20">
    <source>
        <dbReference type="Proteomes" id="UP000018542"/>
    </source>
</evidence>
<dbReference type="InterPro" id="IPR000531">
    <property type="entry name" value="Beta-barrel_TonB"/>
</dbReference>
<dbReference type="InterPro" id="IPR012910">
    <property type="entry name" value="Plug_dom"/>
</dbReference>
<keyword evidence="10 15" id="KW-0798">TonB box</keyword>
<keyword evidence="13 14" id="KW-0998">Cell outer membrane</keyword>
<sequence>MAPAAAAPAAKSAPKQQAKGPASEVSAATAEPGFQPQGGHVTQTTAGPVDGYRALTATSATKTERPIEKIPQSIQVIPRSVIDDQSPISIDEVSRNVSGVLGTLRLQTPAYDSGKIRGFFSEQRLDGLPVTYNPGFRDSIVNIERIEVLKGSTAVLYGGGLGAPVGGALNVVSKMPFDAPRTEIGATIGTDSYYRPYFDINQPIAADGTVLFRLTGEYLDAGSFIDHIETKAFALNPTLMLRPSDATTLTIQGRFSRWEQPEYQGLPAVGTVAGDFRVHRSLFTGAREAPDAHSAADSVTVTLDHAFSKHVDSTVKARWSRSDLAEVGQILVGSDGLMANMPLIPPSHWLATNGFLDQDQDEFLISADTRFRSSASWHESTLLVGADYSRLAANGAIVLDVFRGGAGLVDLRNPAPLPFVRPPKAPDTTVMDEREVVVSQGAYVQLESTLADRLHIVAGVRLADIEVDSIDYIDGARANERATRLLPRIGALLDVTERVSVFAGYSEGLTSYAVVGLRGTPPPETSAQVEAGLKFDLGGGLTGTAALFQLDRYDTPVGLDAVMIGTSHQRARGAELDVIWQPTRNWKVLGSYAFIDTEVVSATALVPPGARRIGVPEHSGRLWVDYAFDEPALEGWSVGAGLYAASGQAVDPLNLFFTDSYMTVDAKVSYATEDWKITASAKNLLDEDYFVSHFYLGGRVAPGDARAFYLTVARTY</sequence>
<dbReference type="Gene3D" id="2.40.170.20">
    <property type="entry name" value="TonB-dependent receptor, beta-barrel domain"/>
    <property type="match status" value="1"/>
</dbReference>
<keyword evidence="20" id="KW-1185">Reference proteome</keyword>
<proteinExistence type="inferred from homology"/>
<dbReference type="Proteomes" id="UP000018542">
    <property type="component" value="Chromosome"/>
</dbReference>
<dbReference type="NCBIfam" id="TIGR01783">
    <property type="entry name" value="TonB-siderophor"/>
    <property type="match status" value="1"/>
</dbReference>
<evidence type="ECO:0000256" key="7">
    <source>
        <dbReference type="ARBA" id="ARBA00022729"/>
    </source>
</evidence>
<feature type="compositionally biased region" description="Low complexity" evidence="16">
    <location>
        <begin position="1"/>
        <end position="22"/>
    </location>
</feature>
<dbReference type="InterPro" id="IPR039426">
    <property type="entry name" value="TonB-dep_rcpt-like"/>
</dbReference>
<dbReference type="PROSITE" id="PS52016">
    <property type="entry name" value="TONB_DEPENDENT_REC_3"/>
    <property type="match status" value="1"/>
</dbReference>
<keyword evidence="11 14" id="KW-0472">Membrane</keyword>
<protein>
    <submittedName>
        <fullName evidence="19">TonB-denpendent receptor</fullName>
    </submittedName>
</protein>
<dbReference type="GO" id="GO:0015344">
    <property type="term" value="F:siderophore uptake transmembrane transporter activity"/>
    <property type="evidence" value="ECO:0007669"/>
    <property type="project" value="TreeGrafter"/>
</dbReference>
<evidence type="ECO:0000259" key="18">
    <source>
        <dbReference type="Pfam" id="PF07715"/>
    </source>
</evidence>
<dbReference type="HOGENOM" id="CLU_008287_9_4_5"/>
<dbReference type="GO" id="GO:0009279">
    <property type="term" value="C:cell outer membrane"/>
    <property type="evidence" value="ECO:0007669"/>
    <property type="project" value="UniProtKB-SubCell"/>
</dbReference>
<dbReference type="AlphaFoldDB" id="V5SAC6"/>
<keyword evidence="7" id="KW-0732">Signal</keyword>
<evidence type="ECO:0000256" key="5">
    <source>
        <dbReference type="ARBA" id="ARBA00022496"/>
    </source>
</evidence>
<feature type="region of interest" description="Disordered" evidence="16">
    <location>
        <begin position="1"/>
        <end position="48"/>
    </location>
</feature>
<keyword evidence="3 14" id="KW-0813">Transport</keyword>
<feature type="domain" description="TonB-dependent receptor-like beta-barrel" evidence="17">
    <location>
        <begin position="242"/>
        <end position="684"/>
    </location>
</feature>
<evidence type="ECO:0000256" key="13">
    <source>
        <dbReference type="ARBA" id="ARBA00023237"/>
    </source>
</evidence>
<comment type="subcellular location">
    <subcellularLocation>
        <location evidence="1 14">Cell outer membrane</location>
        <topology evidence="1 14">Multi-pass membrane protein</topology>
    </subcellularLocation>
</comment>
<name>V5SAC6_9HYPH</name>
<gene>
    <name evidence="19" type="ORF">W911_01635</name>
</gene>
<evidence type="ECO:0000256" key="10">
    <source>
        <dbReference type="ARBA" id="ARBA00023077"/>
    </source>
</evidence>
<evidence type="ECO:0000256" key="8">
    <source>
        <dbReference type="ARBA" id="ARBA00023004"/>
    </source>
</evidence>
<dbReference type="STRING" id="1029756.W911_01635"/>
<dbReference type="Pfam" id="PF00593">
    <property type="entry name" value="TonB_dep_Rec_b-barrel"/>
    <property type="match status" value="1"/>
</dbReference>
<keyword evidence="6 14" id="KW-0812">Transmembrane</keyword>
<dbReference type="Gene3D" id="2.170.130.10">
    <property type="entry name" value="TonB-dependent receptor, plug domain"/>
    <property type="match status" value="1"/>
</dbReference>
<keyword evidence="12 19" id="KW-0675">Receptor</keyword>
<evidence type="ECO:0000256" key="12">
    <source>
        <dbReference type="ARBA" id="ARBA00023170"/>
    </source>
</evidence>
<evidence type="ECO:0000256" key="16">
    <source>
        <dbReference type="SAM" id="MobiDB-lite"/>
    </source>
</evidence>
<dbReference type="PANTHER" id="PTHR32552">
    <property type="entry name" value="FERRICHROME IRON RECEPTOR-RELATED"/>
    <property type="match status" value="1"/>
</dbReference>
<evidence type="ECO:0000256" key="3">
    <source>
        <dbReference type="ARBA" id="ARBA00022448"/>
    </source>
</evidence>
<dbReference type="InterPro" id="IPR037066">
    <property type="entry name" value="Plug_dom_sf"/>
</dbReference>
<dbReference type="EMBL" id="CP006912">
    <property type="protein sequence ID" value="AHB47387.1"/>
    <property type="molecule type" value="Genomic_DNA"/>
</dbReference>
<dbReference type="GO" id="GO:0015891">
    <property type="term" value="P:siderophore transport"/>
    <property type="evidence" value="ECO:0007669"/>
    <property type="project" value="InterPro"/>
</dbReference>
<dbReference type="PATRIC" id="fig|1029756.8.peg.347"/>
<dbReference type="CDD" id="cd01347">
    <property type="entry name" value="ligand_gated_channel"/>
    <property type="match status" value="1"/>
</dbReference>
<keyword evidence="9" id="KW-0406">Ion transport</keyword>
<dbReference type="KEGG" id="hni:W911_01635"/>
<feature type="domain" description="TonB-dependent receptor plug" evidence="18">
    <location>
        <begin position="67"/>
        <end position="160"/>
    </location>
</feature>
<evidence type="ECO:0000256" key="4">
    <source>
        <dbReference type="ARBA" id="ARBA00022452"/>
    </source>
</evidence>
<dbReference type="GO" id="GO:0038023">
    <property type="term" value="F:signaling receptor activity"/>
    <property type="evidence" value="ECO:0007669"/>
    <property type="project" value="InterPro"/>
</dbReference>
<evidence type="ECO:0000313" key="19">
    <source>
        <dbReference type="EMBL" id="AHB47387.1"/>
    </source>
</evidence>
<accession>V5SAC6</accession>
<dbReference type="InterPro" id="IPR010105">
    <property type="entry name" value="TonB_sidphr_rcpt"/>
</dbReference>
<evidence type="ECO:0000256" key="6">
    <source>
        <dbReference type="ARBA" id="ARBA00022692"/>
    </source>
</evidence>
<dbReference type="Pfam" id="PF07715">
    <property type="entry name" value="Plug"/>
    <property type="match status" value="1"/>
</dbReference>
<evidence type="ECO:0000259" key="17">
    <source>
        <dbReference type="Pfam" id="PF00593"/>
    </source>
</evidence>
<evidence type="ECO:0000256" key="2">
    <source>
        <dbReference type="ARBA" id="ARBA00009810"/>
    </source>
</evidence>
<evidence type="ECO:0000256" key="15">
    <source>
        <dbReference type="RuleBase" id="RU003357"/>
    </source>
</evidence>
<evidence type="ECO:0000256" key="11">
    <source>
        <dbReference type="ARBA" id="ARBA00023136"/>
    </source>
</evidence>
<comment type="similarity">
    <text evidence="2 14 15">Belongs to the TonB-dependent receptor family.</text>
</comment>
<dbReference type="SUPFAM" id="SSF56935">
    <property type="entry name" value="Porins"/>
    <property type="match status" value="1"/>
</dbReference>
<evidence type="ECO:0000256" key="9">
    <source>
        <dbReference type="ARBA" id="ARBA00023065"/>
    </source>
</evidence>
<dbReference type="InterPro" id="IPR036942">
    <property type="entry name" value="Beta-barrel_TonB_sf"/>
</dbReference>
<evidence type="ECO:0000256" key="14">
    <source>
        <dbReference type="PROSITE-ProRule" id="PRU01360"/>
    </source>
</evidence>
<keyword evidence="5" id="KW-0410">Iron transport</keyword>
<organism evidence="19 20">
    <name type="scientific">Hyphomicrobium nitrativorans NL23</name>
    <dbReference type="NCBI Taxonomy" id="1029756"/>
    <lineage>
        <taxon>Bacteria</taxon>
        <taxon>Pseudomonadati</taxon>
        <taxon>Pseudomonadota</taxon>
        <taxon>Alphaproteobacteria</taxon>
        <taxon>Hyphomicrobiales</taxon>
        <taxon>Hyphomicrobiaceae</taxon>
        <taxon>Hyphomicrobium</taxon>
    </lineage>
</organism>
<keyword evidence="4 14" id="KW-1134">Transmembrane beta strand</keyword>
<reference evidence="19 20" key="1">
    <citation type="journal article" date="2014" name="Genome Announc.">
        <title>Complete Genome Sequence of Hyphomicrobium nitrativorans Strain NL23, a Denitrifying Bacterium Isolated from Biofilm of a Methanol-Fed Denitrification System Treating Seawater at the Montreal Biodome.</title>
        <authorList>
            <person name="Martineau C."/>
            <person name="Villeneuve C."/>
            <person name="Mauffrey F."/>
            <person name="Villemur R."/>
        </authorList>
    </citation>
    <scope>NUCLEOTIDE SEQUENCE [LARGE SCALE GENOMIC DNA]</scope>
    <source>
        <strain evidence="19">NL23</strain>
    </source>
</reference>